<dbReference type="EMBL" id="CP061038">
    <property type="protein sequence ID" value="QNQ09291.1"/>
    <property type="molecule type" value="Genomic_DNA"/>
</dbReference>
<gene>
    <name evidence="1" type="ORF">H3Z74_21895</name>
</gene>
<dbReference type="AlphaFoldDB" id="A0A7H0LHY8"/>
<dbReference type="RefSeq" id="WP_187761608.1">
    <property type="nucleotide sequence ID" value="NZ_CP061038.1"/>
</dbReference>
<proteinExistence type="predicted"/>
<accession>A0A7H0LHY8</accession>
<evidence type="ECO:0000313" key="2">
    <source>
        <dbReference type="Proteomes" id="UP000516148"/>
    </source>
</evidence>
<dbReference type="KEGG" id="spap:H3Z74_21895"/>
<name>A0A7H0LHY8_9SPHN</name>
<evidence type="ECO:0000313" key="1">
    <source>
        <dbReference type="EMBL" id="QNQ09291.1"/>
    </source>
</evidence>
<organism evidence="1 2">
    <name type="scientific">Sphingomonas alpina</name>
    <dbReference type="NCBI Taxonomy" id="653931"/>
    <lineage>
        <taxon>Bacteria</taxon>
        <taxon>Pseudomonadati</taxon>
        <taxon>Pseudomonadota</taxon>
        <taxon>Alphaproteobacteria</taxon>
        <taxon>Sphingomonadales</taxon>
        <taxon>Sphingomonadaceae</taxon>
        <taxon>Sphingomonas</taxon>
    </lineage>
</organism>
<sequence>MTGTYDFQMPPTTGPLHVRKQARFEMGEVIERMSNETGYKFGPRGWAYYAEGLGLITKGEFDRFEKLLTDMRKDGELDPDVIEPDASRIATDVFDFEATTHTPEELAQYAIDEISDRLRDWAQSFYETGYWDDLDYYVELIVEKKDLVQIFRSTADRYNVRITNGKGDTDIHTRLAMLKRFRDHSNEGRRCILLAIGDHDPKGLHIVEGLHRTFMSCSNIKGLDWHDPNFEVVNIGLTEDQIDSLGLMKIANLETGGGRDLSSPLHPDHYKPYVQDYLANFGVWKCEANALVGNPRKAKALLETAINRFIPASHPDDIEAKNEPGREAVRGEISRLVHGWEFEA</sequence>
<dbReference type="Proteomes" id="UP000516148">
    <property type="component" value="Chromosome"/>
</dbReference>
<reference evidence="1 2" key="1">
    <citation type="submission" date="2020-09" db="EMBL/GenBank/DDBJ databases">
        <title>Sphingomonas sp., a new species isolated from pork steak.</title>
        <authorList>
            <person name="Heidler von Heilborn D."/>
        </authorList>
    </citation>
    <scope>NUCLEOTIDE SEQUENCE [LARGE SCALE GENOMIC DNA]</scope>
    <source>
        <strain evidence="2">S8-3T</strain>
    </source>
</reference>
<keyword evidence="2" id="KW-1185">Reference proteome</keyword>
<protein>
    <submittedName>
        <fullName evidence="1">Uncharacterized protein</fullName>
    </submittedName>
</protein>